<dbReference type="Pfam" id="PF07285">
    <property type="entry name" value="DUF1444"/>
    <property type="match status" value="1"/>
</dbReference>
<protein>
    <recommendedName>
        <fullName evidence="1">UPF0354 protein EIG99_00840</fullName>
    </recommendedName>
</protein>
<organism evidence="4 5">
    <name type="scientific">Staphylococcus condimenti</name>
    <dbReference type="NCBI Taxonomy" id="70255"/>
    <lineage>
        <taxon>Bacteria</taxon>
        <taxon>Bacillati</taxon>
        <taxon>Bacillota</taxon>
        <taxon>Bacilli</taxon>
        <taxon>Bacillales</taxon>
        <taxon>Staphylococcaceae</taxon>
        <taxon>Staphylococcus</taxon>
    </lineage>
</organism>
<dbReference type="AlphaFoldDB" id="A0A143P7T7"/>
<dbReference type="Proteomes" id="UP000595942">
    <property type="component" value="Chromosome"/>
</dbReference>
<evidence type="ECO:0000313" key="5">
    <source>
        <dbReference type="Proteomes" id="UP000293854"/>
    </source>
</evidence>
<dbReference type="OrthoDB" id="154553at2"/>
<evidence type="ECO:0000313" key="6">
    <source>
        <dbReference type="Proteomes" id="UP000595942"/>
    </source>
</evidence>
<evidence type="ECO:0000313" key="4">
    <source>
        <dbReference type="EMBL" id="RZI04628.1"/>
    </source>
</evidence>
<dbReference type="NCBIfam" id="NF010189">
    <property type="entry name" value="PRK13668.1"/>
    <property type="match status" value="1"/>
</dbReference>
<dbReference type="EMBL" id="RQTE01000017">
    <property type="protein sequence ID" value="RZI04628.1"/>
    <property type="molecule type" value="Genomic_DNA"/>
</dbReference>
<reference evidence="3 6" key="2">
    <citation type="submission" date="2021-01" db="EMBL/GenBank/DDBJ databases">
        <title>FDA dAtabase for Regulatory Grade micrObial Sequences (FDA-ARGOS): Supporting development and validation of Infectious Disease Dx tests.</title>
        <authorList>
            <person name="Sproer C."/>
            <person name="Gronow S."/>
            <person name="Severitt S."/>
            <person name="Schroder I."/>
            <person name="Tallon L."/>
            <person name="Sadzewicz L."/>
            <person name="Zhao X."/>
            <person name="Boylan J."/>
            <person name="Ott S."/>
            <person name="Bowen H."/>
            <person name="Vavikolanu K."/>
            <person name="Mehta A."/>
            <person name="Aluvathingal J."/>
            <person name="Nadendla S."/>
            <person name="Lowell S."/>
            <person name="Myers T."/>
            <person name="Yan Y."/>
            <person name="Sichtig H."/>
        </authorList>
    </citation>
    <scope>NUCLEOTIDE SEQUENCE [LARGE SCALE GENOMIC DNA]</scope>
    <source>
        <strain evidence="3 6">FDAARGOS_1148</strain>
    </source>
</reference>
<dbReference type="HAMAP" id="MF_01548">
    <property type="entry name" value="UPF0354"/>
    <property type="match status" value="1"/>
</dbReference>
<evidence type="ECO:0000256" key="1">
    <source>
        <dbReference type="HAMAP-Rule" id="MF_01548"/>
    </source>
</evidence>
<dbReference type="Proteomes" id="UP000293854">
    <property type="component" value="Unassembled WGS sequence"/>
</dbReference>
<comment type="similarity">
    <text evidence="1">Belongs to the UPF0354 family.</text>
</comment>
<feature type="region of interest" description="Disordered" evidence="2">
    <location>
        <begin position="267"/>
        <end position="292"/>
    </location>
</feature>
<gene>
    <name evidence="4" type="ORF">EIG99_00840</name>
    <name evidence="3" type="ORF">I6J05_04960</name>
</gene>
<keyword evidence="6" id="KW-1185">Reference proteome</keyword>
<evidence type="ECO:0000313" key="3">
    <source>
        <dbReference type="EMBL" id="QQS83675.1"/>
    </source>
</evidence>
<accession>A0A143P7T7</accession>
<sequence>MNVFQMRDKLKERLKHLNVNFSFNRDEDTLRIARKDNGKGVTIRLTPIVAKYNDKKETIVDEIVYYVTETIEQMSEQAQNEIQNLKIMPVMRAASFEKETKEGHKFVIDEHTAETNIYYALDLGKSYRLIDESMLKQLNATAQQVKEMALFNVRKLDTTYKTDEVKGNIFYFINTNDGYDASRILNTPLLNQFEEKAEGEMLVAIPHQDVLIIADIRNKTGYDVMAHLTMEFFTNGLVPITSLSLAYDKGHFEPIFILAKNNKAKKDNSPNVVQELSAVKDNKTNKNNKNDK</sequence>
<dbReference type="GeneID" id="93726376"/>
<dbReference type="PIRSF" id="PIRSF012562">
    <property type="entry name" value="UCP012562"/>
    <property type="match status" value="1"/>
</dbReference>
<evidence type="ECO:0000256" key="2">
    <source>
        <dbReference type="SAM" id="MobiDB-lite"/>
    </source>
</evidence>
<dbReference type="KEGG" id="scv:A4G25_00775"/>
<proteinExistence type="inferred from homology"/>
<feature type="compositionally biased region" description="Basic and acidic residues" evidence="2">
    <location>
        <begin position="278"/>
        <end position="292"/>
    </location>
</feature>
<dbReference type="RefSeq" id="WP_047131918.1">
    <property type="nucleotide sequence ID" value="NZ_CP015114.1"/>
</dbReference>
<dbReference type="EMBL" id="CP068073">
    <property type="protein sequence ID" value="QQS83675.1"/>
    <property type="molecule type" value="Genomic_DNA"/>
</dbReference>
<dbReference type="InterPro" id="IPR010838">
    <property type="entry name" value="DUF1444"/>
</dbReference>
<reference evidence="4 5" key="1">
    <citation type="submission" date="2018-11" db="EMBL/GenBank/DDBJ databases">
        <title>Genomic profiling of Staphylococcus species from a Poultry farm system in KwaZulu-Natal, South Africa.</title>
        <authorList>
            <person name="Amoako D.G."/>
            <person name="Somboro A.M."/>
            <person name="Abia A.L.K."/>
            <person name="Bester L.A."/>
            <person name="Essack S.Y."/>
        </authorList>
    </citation>
    <scope>NUCLEOTIDE SEQUENCE [LARGE SCALE GENOMIC DNA]</scope>
    <source>
        <strain evidence="4 5">SA11</strain>
    </source>
</reference>
<name>A0A143P7T7_9STAP</name>